<evidence type="ECO:0000256" key="1">
    <source>
        <dbReference type="PROSITE-ProRule" id="PRU00285"/>
    </source>
</evidence>
<protein>
    <submittedName>
        <fullName evidence="4">Hsp20/alpha crystallin family protein</fullName>
    </submittedName>
</protein>
<evidence type="ECO:0000256" key="2">
    <source>
        <dbReference type="RuleBase" id="RU003616"/>
    </source>
</evidence>
<dbReference type="InterPro" id="IPR002068">
    <property type="entry name" value="A-crystallin/Hsp20_dom"/>
</dbReference>
<evidence type="ECO:0000313" key="5">
    <source>
        <dbReference type="Proteomes" id="UP001212821"/>
    </source>
</evidence>
<evidence type="ECO:0000313" key="4">
    <source>
        <dbReference type="EMBL" id="WBP84403.1"/>
    </source>
</evidence>
<comment type="similarity">
    <text evidence="1 2">Belongs to the small heat shock protein (HSP20) family.</text>
</comment>
<sequence length="141" mass="15832">MMLIRTDPFRELDRLTQQLLGTTTRPTAMPMDAYESDGSFLIRLDLPGISPESIDLNVEQNVLTVKAERPAPEIEGREMVIAERPYGVFSRQVFLGETLAADKIEADYDAGVLTIRIPMAEHAKPRKIEIKSSSEKKQITT</sequence>
<gene>
    <name evidence="4" type="ORF">O1G21_00070</name>
</gene>
<dbReference type="Gene3D" id="2.60.40.790">
    <property type="match status" value="1"/>
</dbReference>
<organism evidence="4 5">
    <name type="scientific">Kitasatospora cathayae</name>
    <dbReference type="NCBI Taxonomy" id="3004092"/>
    <lineage>
        <taxon>Bacteria</taxon>
        <taxon>Bacillati</taxon>
        <taxon>Actinomycetota</taxon>
        <taxon>Actinomycetes</taxon>
        <taxon>Kitasatosporales</taxon>
        <taxon>Streptomycetaceae</taxon>
        <taxon>Kitasatospora</taxon>
    </lineage>
</organism>
<accession>A0ABY7PVF3</accession>
<proteinExistence type="inferred from homology"/>
<keyword evidence="5" id="KW-1185">Reference proteome</keyword>
<dbReference type="PANTHER" id="PTHR11527">
    <property type="entry name" value="HEAT-SHOCK PROTEIN 20 FAMILY MEMBER"/>
    <property type="match status" value="1"/>
</dbReference>
<dbReference type="CDD" id="cd06464">
    <property type="entry name" value="ACD_sHsps-like"/>
    <property type="match status" value="1"/>
</dbReference>
<name>A0ABY7PVF3_9ACTN</name>
<reference evidence="5" key="1">
    <citation type="submission" date="2022-12" db="EMBL/GenBank/DDBJ databases">
        <authorList>
            <person name="Mo P."/>
        </authorList>
    </citation>
    <scope>NUCLEOTIDE SEQUENCE [LARGE SCALE GENOMIC DNA]</scope>
    <source>
        <strain evidence="5">HUAS 3-15</strain>
    </source>
</reference>
<evidence type="ECO:0000259" key="3">
    <source>
        <dbReference type="PROSITE" id="PS01031"/>
    </source>
</evidence>
<dbReference type="SUPFAM" id="SSF49764">
    <property type="entry name" value="HSP20-like chaperones"/>
    <property type="match status" value="1"/>
</dbReference>
<dbReference type="InterPro" id="IPR031107">
    <property type="entry name" value="Small_HSP"/>
</dbReference>
<dbReference type="EMBL" id="CP115450">
    <property type="protein sequence ID" value="WBP84403.1"/>
    <property type="molecule type" value="Genomic_DNA"/>
</dbReference>
<dbReference type="Proteomes" id="UP001212821">
    <property type="component" value="Chromosome"/>
</dbReference>
<dbReference type="InterPro" id="IPR008978">
    <property type="entry name" value="HSP20-like_chaperone"/>
</dbReference>
<dbReference type="Pfam" id="PF00011">
    <property type="entry name" value="HSP20"/>
    <property type="match status" value="1"/>
</dbReference>
<feature type="domain" description="SHSP" evidence="3">
    <location>
        <begin position="22"/>
        <end position="133"/>
    </location>
</feature>
<dbReference type="PROSITE" id="PS01031">
    <property type="entry name" value="SHSP"/>
    <property type="match status" value="1"/>
</dbReference>